<dbReference type="Proteomes" id="UP001348805">
    <property type="component" value="Segment"/>
</dbReference>
<keyword evidence="2" id="KW-1185">Reference proteome</keyword>
<reference evidence="1 2" key="1">
    <citation type="submission" date="2023-11" db="EMBL/GenBank/DDBJ databases">
        <authorList>
            <person name="Cook R."/>
            <person name="Crisci M."/>
            <person name="Pye H."/>
            <person name="Adriaenssens E."/>
            <person name="Santini J."/>
        </authorList>
    </citation>
    <scope>NUCLEOTIDE SEQUENCE [LARGE SCALE GENOMIC DNA]</scope>
    <source>
        <strain evidence="1">Lak_Megaphage_RVC_AP3_GC26</strain>
    </source>
</reference>
<organism evidence="1 2">
    <name type="scientific">phage Lak_Megaphage_RVC_AP3_GC26</name>
    <dbReference type="NCBI Taxonomy" id="3109225"/>
    <lineage>
        <taxon>Viruses</taxon>
        <taxon>Duplodnaviria</taxon>
        <taxon>Heunggongvirae</taxon>
        <taxon>Uroviricota</taxon>
        <taxon>Caudoviricetes</taxon>
        <taxon>Caudoviricetes code 15 clade</taxon>
    </lineage>
</organism>
<sequence>MKKNIYNLLKIFESFSDLFDDDILSDETTGSLDTDLSARFAENDLKPIVVDLLGIDKPRSWKYEKINNKEVLVHRGRKGSLYPDKALEDMMDALKKKKFNVYRVSNCPYAFVNNLSFYDGKCKEKESLGLTRGLPPKDSELYANCGYLKLEHEYDNWVNKIFPAMPEIVQECFRNDPTYKTILLSEDEGIMLSYQSPSGCGIPYNYNESTFTAILKLTGKVLYDEKDDNNQKDIITKTKDINKRISFLKSRYKKLGTLNVIRDNSFYLDDKNEPYGIVYFNWKRQVNLCQKSKEYNIPTLLIWLLQKNIYPLNDIEKDDDNAVYELTKNGLSFYFYKNIGSELLKQCSSENTERYSMGNKIDSCVIVRLTDETLEYFHDIFD</sequence>
<accession>A0ABZ0Z110</accession>
<proteinExistence type="predicted"/>
<dbReference type="EMBL" id="OR769219">
    <property type="protein sequence ID" value="WQJ51642.1"/>
    <property type="molecule type" value="Genomic_DNA"/>
</dbReference>
<evidence type="ECO:0000313" key="1">
    <source>
        <dbReference type="EMBL" id="WQJ51642.1"/>
    </source>
</evidence>
<evidence type="ECO:0008006" key="3">
    <source>
        <dbReference type="Google" id="ProtNLM"/>
    </source>
</evidence>
<evidence type="ECO:0000313" key="2">
    <source>
        <dbReference type="Proteomes" id="UP001348805"/>
    </source>
</evidence>
<name>A0ABZ0Z110_9CAUD</name>
<protein>
    <recommendedName>
        <fullName evidence="3">RNA ligase</fullName>
    </recommendedName>
</protein>